<dbReference type="OrthoDB" id="10523580at2759"/>
<evidence type="ECO:0000313" key="2">
    <source>
        <dbReference type="Proteomes" id="UP000186817"/>
    </source>
</evidence>
<name>A0A1Q9BSZ5_SYMMI</name>
<proteinExistence type="predicted"/>
<keyword evidence="2" id="KW-1185">Reference proteome</keyword>
<sequence length="49" mass="5450">ENFSLLLFDLASAINSGQVLDMRQENGMKSFEARLATKRCRFSTPGVTV</sequence>
<gene>
    <name evidence="1" type="ORF">AK812_SmicGene46818</name>
</gene>
<feature type="non-terminal residue" evidence="1">
    <location>
        <position position="1"/>
    </location>
</feature>
<evidence type="ECO:0000313" key="1">
    <source>
        <dbReference type="EMBL" id="OLP73821.1"/>
    </source>
</evidence>
<accession>A0A1Q9BSZ5</accession>
<dbReference type="AlphaFoldDB" id="A0A1Q9BSZ5"/>
<reference evidence="1 2" key="1">
    <citation type="submission" date="2016-02" db="EMBL/GenBank/DDBJ databases">
        <title>Genome analysis of coral dinoflagellate symbionts highlights evolutionary adaptations to a symbiotic lifestyle.</title>
        <authorList>
            <person name="Aranda M."/>
            <person name="Li Y."/>
            <person name="Liew Y.J."/>
            <person name="Baumgarten S."/>
            <person name="Simakov O."/>
            <person name="Wilson M."/>
            <person name="Piel J."/>
            <person name="Ashoor H."/>
            <person name="Bougouffa S."/>
            <person name="Bajic V.B."/>
            <person name="Ryu T."/>
            <person name="Ravasi T."/>
            <person name="Bayer T."/>
            <person name="Micklem G."/>
            <person name="Kim H."/>
            <person name="Bhak J."/>
            <person name="Lajeunesse T.C."/>
            <person name="Voolstra C.R."/>
        </authorList>
    </citation>
    <scope>NUCLEOTIDE SEQUENCE [LARGE SCALE GENOMIC DNA]</scope>
    <source>
        <strain evidence="1 2">CCMP2467</strain>
    </source>
</reference>
<organism evidence="1 2">
    <name type="scientific">Symbiodinium microadriaticum</name>
    <name type="common">Dinoflagellate</name>
    <name type="synonym">Zooxanthella microadriatica</name>
    <dbReference type="NCBI Taxonomy" id="2951"/>
    <lineage>
        <taxon>Eukaryota</taxon>
        <taxon>Sar</taxon>
        <taxon>Alveolata</taxon>
        <taxon>Dinophyceae</taxon>
        <taxon>Suessiales</taxon>
        <taxon>Symbiodiniaceae</taxon>
        <taxon>Symbiodinium</taxon>
    </lineage>
</organism>
<comment type="caution">
    <text evidence="1">The sequence shown here is derived from an EMBL/GenBank/DDBJ whole genome shotgun (WGS) entry which is preliminary data.</text>
</comment>
<protein>
    <submittedName>
        <fullName evidence="1">Uncharacterized protein</fullName>
    </submittedName>
</protein>
<dbReference type="EMBL" id="LSRX01004708">
    <property type="protein sequence ID" value="OLP73821.1"/>
    <property type="molecule type" value="Genomic_DNA"/>
</dbReference>
<dbReference type="Proteomes" id="UP000186817">
    <property type="component" value="Unassembled WGS sequence"/>
</dbReference>